<dbReference type="Proteomes" id="UP000230052">
    <property type="component" value="Unassembled WGS sequence"/>
</dbReference>
<reference evidence="2 3" key="1">
    <citation type="submission" date="2017-09" db="EMBL/GenBank/DDBJ databases">
        <title>Depth-based differentiation of microbial function through sediment-hosted aquifers and enrichment of novel symbionts in the deep terrestrial subsurface.</title>
        <authorList>
            <person name="Probst A.J."/>
            <person name="Ladd B."/>
            <person name="Jarett J.K."/>
            <person name="Geller-Mcgrath D.E."/>
            <person name="Sieber C.M."/>
            <person name="Emerson J.B."/>
            <person name="Anantharaman K."/>
            <person name="Thomas B.C."/>
            <person name="Malmstrom R."/>
            <person name="Stieglmeier M."/>
            <person name="Klingl A."/>
            <person name="Woyke T."/>
            <person name="Ryan C.M."/>
            <person name="Banfield J.F."/>
        </authorList>
    </citation>
    <scope>NUCLEOTIDE SEQUENCE [LARGE SCALE GENOMIC DNA]</scope>
    <source>
        <strain evidence="2">CG07_land_8_20_14_0_80_42_15</strain>
    </source>
</reference>
<feature type="transmembrane region" description="Helical" evidence="1">
    <location>
        <begin position="337"/>
        <end position="357"/>
    </location>
</feature>
<evidence type="ECO:0008006" key="4">
    <source>
        <dbReference type="Google" id="ProtNLM"/>
    </source>
</evidence>
<proteinExistence type="predicted"/>
<sequence>MPILIIFSLILVITLLLRVVPIMLSKGSSGADHWFWKAYIEKYAQEKKFPPDLPQYMLDLKQWYPPIFPLIMIRLPKLILNKYGYYIPIFIDLVRVFLLLSILSLLSKGNKSAILTSGIIYATTPILVSYNMQLNPRGLGALFLDCVIILVAGLYIFECSTWIWFIILIFSGLILLTHKMTTQLFWIICIFLGFYFHDWKLFMIIPGSVLSALLLSRGFYWKVLQAHFDIVSFWNRNWKWLQANPVKESPIYGDFNYDTQTKFYKRGAKGFLRHLSYFFGYSPALWITIVAVIPVVLLKMLETDSLISFAYAILSLTVVFAVCTVFVPFLKCLGAGYYYLYNTALLLAFLWGSIIMQNQKNPLAWLACFICLGFNLISLFLFYTKIEGEGRKDVNLDKMIAFIRTLPYGPIICLPPQWYDAVAYKTSYPVLFGGHGYGFKLLEPTFPRILEPINTLVNRYGVKYILTLEGYLTEKFLHDIKYFKIESIGKCRLFVL</sequence>
<comment type="caution">
    <text evidence="2">The sequence shown here is derived from an EMBL/GenBank/DDBJ whole genome shotgun (WGS) entry which is preliminary data.</text>
</comment>
<accession>A0A2J0KR67</accession>
<keyword evidence="1" id="KW-0472">Membrane</keyword>
<protein>
    <recommendedName>
        <fullName evidence="4">Glycosyltransferase RgtA/B/C/D-like domain-containing protein</fullName>
    </recommendedName>
</protein>
<organism evidence="2 3">
    <name type="scientific">Candidatus Aquitaenariimonas noxiae</name>
    <dbReference type="NCBI Taxonomy" id="1974741"/>
    <lineage>
        <taxon>Bacteria</taxon>
        <taxon>Pseudomonadati</taxon>
        <taxon>Candidatus Omnitrophota</taxon>
        <taxon>Candidatus Aquitaenariimonas</taxon>
    </lineage>
</organism>
<name>A0A2J0KR67_9BACT</name>
<feature type="transmembrane region" description="Helical" evidence="1">
    <location>
        <begin position="201"/>
        <end position="220"/>
    </location>
</feature>
<keyword evidence="1" id="KW-1133">Transmembrane helix</keyword>
<feature type="transmembrane region" description="Helical" evidence="1">
    <location>
        <begin position="164"/>
        <end position="195"/>
    </location>
</feature>
<evidence type="ECO:0000313" key="2">
    <source>
        <dbReference type="EMBL" id="PIU41078.1"/>
    </source>
</evidence>
<feature type="transmembrane region" description="Helical" evidence="1">
    <location>
        <begin position="363"/>
        <end position="383"/>
    </location>
</feature>
<feature type="transmembrane region" description="Helical" evidence="1">
    <location>
        <begin position="309"/>
        <end position="330"/>
    </location>
</feature>
<keyword evidence="1" id="KW-0812">Transmembrane</keyword>
<feature type="transmembrane region" description="Helical" evidence="1">
    <location>
        <begin position="85"/>
        <end position="106"/>
    </location>
</feature>
<evidence type="ECO:0000313" key="3">
    <source>
        <dbReference type="Proteomes" id="UP000230052"/>
    </source>
</evidence>
<gene>
    <name evidence="2" type="ORF">COS99_07000</name>
</gene>
<feature type="transmembrane region" description="Helical" evidence="1">
    <location>
        <begin position="113"/>
        <end position="132"/>
    </location>
</feature>
<evidence type="ECO:0000256" key="1">
    <source>
        <dbReference type="SAM" id="Phobius"/>
    </source>
</evidence>
<dbReference type="EMBL" id="PEWV01000071">
    <property type="protein sequence ID" value="PIU41078.1"/>
    <property type="molecule type" value="Genomic_DNA"/>
</dbReference>
<dbReference type="AlphaFoldDB" id="A0A2J0KR67"/>
<feature type="transmembrane region" description="Helical" evidence="1">
    <location>
        <begin position="275"/>
        <end position="297"/>
    </location>
</feature>